<reference evidence="2 3" key="1">
    <citation type="submission" date="2019-03" db="EMBL/GenBank/DDBJ databases">
        <title>Genomic Encyclopedia of Type Strains, Phase IV (KMG-IV): sequencing the most valuable type-strain genomes for metagenomic binning, comparative biology and taxonomic classification.</title>
        <authorList>
            <person name="Goeker M."/>
        </authorList>
    </citation>
    <scope>NUCLEOTIDE SEQUENCE [LARGE SCALE GENOMIC DNA]</scope>
    <source>
        <strain evidence="2 3">DSM 100433</strain>
    </source>
</reference>
<evidence type="ECO:0000313" key="3">
    <source>
        <dbReference type="Proteomes" id="UP000294682"/>
    </source>
</evidence>
<dbReference type="AlphaFoldDB" id="A0A9X8UH03"/>
<gene>
    <name evidence="2" type="ORF">EDD78_11339</name>
</gene>
<dbReference type="RefSeq" id="WP_079697912.1">
    <property type="nucleotide sequence ID" value="NZ_SLUK01000013.1"/>
</dbReference>
<protein>
    <submittedName>
        <fullName evidence="2">Uncharacterized protein</fullName>
    </submittedName>
</protein>
<evidence type="ECO:0000256" key="1">
    <source>
        <dbReference type="SAM" id="SignalP"/>
    </source>
</evidence>
<name>A0A9X8UH03_9FIRM</name>
<sequence>MKTKLFAIILSALTLCVLGGFSSGGNGGSPEHPKPDVPGLIAAGDREALGRIYTAMFERGELSEEEYALAEKWDWIIPDEEKIPLDDFSIGEVSTGVVVP</sequence>
<evidence type="ECO:0000313" key="2">
    <source>
        <dbReference type="EMBL" id="TCL41565.1"/>
    </source>
</evidence>
<comment type="caution">
    <text evidence="2">The sequence shown here is derived from an EMBL/GenBank/DDBJ whole genome shotgun (WGS) entry which is preliminary data.</text>
</comment>
<dbReference type="EMBL" id="SLUK01000013">
    <property type="protein sequence ID" value="TCL41565.1"/>
    <property type="molecule type" value="Genomic_DNA"/>
</dbReference>
<feature type="chain" id="PRO_5040890380" evidence="1">
    <location>
        <begin position="23"/>
        <end position="100"/>
    </location>
</feature>
<keyword evidence="3" id="KW-1185">Reference proteome</keyword>
<feature type="signal peptide" evidence="1">
    <location>
        <begin position="1"/>
        <end position="22"/>
    </location>
</feature>
<keyword evidence="1" id="KW-0732">Signal</keyword>
<dbReference type="Proteomes" id="UP000294682">
    <property type="component" value="Unassembled WGS sequence"/>
</dbReference>
<proteinExistence type="predicted"/>
<accession>A0A9X8UH03</accession>
<organism evidence="2 3">
    <name type="scientific">Harryflintia acetispora</name>
    <dbReference type="NCBI Taxonomy" id="1849041"/>
    <lineage>
        <taxon>Bacteria</taxon>
        <taxon>Bacillati</taxon>
        <taxon>Bacillota</taxon>
        <taxon>Clostridia</taxon>
        <taxon>Eubacteriales</taxon>
        <taxon>Oscillospiraceae</taxon>
        <taxon>Harryflintia</taxon>
    </lineage>
</organism>